<evidence type="ECO:0000313" key="2">
    <source>
        <dbReference type="EMBL" id="VAW84852.1"/>
    </source>
</evidence>
<evidence type="ECO:0000259" key="1">
    <source>
        <dbReference type="Pfam" id="PF13472"/>
    </source>
</evidence>
<accession>A0A3B0ZBE8</accession>
<dbReference type="AlphaFoldDB" id="A0A3B0ZBE8"/>
<gene>
    <name evidence="2" type="ORF">MNBD_GAMMA17-560</name>
</gene>
<organism evidence="2">
    <name type="scientific">hydrothermal vent metagenome</name>
    <dbReference type="NCBI Taxonomy" id="652676"/>
    <lineage>
        <taxon>unclassified sequences</taxon>
        <taxon>metagenomes</taxon>
        <taxon>ecological metagenomes</taxon>
    </lineage>
</organism>
<dbReference type="Gene3D" id="3.40.50.1110">
    <property type="entry name" value="SGNH hydrolase"/>
    <property type="match status" value="1"/>
</dbReference>
<dbReference type="GO" id="GO:0004622">
    <property type="term" value="F:phosphatidylcholine lysophospholipase activity"/>
    <property type="evidence" value="ECO:0007669"/>
    <property type="project" value="TreeGrafter"/>
</dbReference>
<dbReference type="PANTHER" id="PTHR30383:SF24">
    <property type="entry name" value="THIOESTERASE 1_PROTEASE 1_LYSOPHOSPHOLIPASE L1"/>
    <property type="match status" value="1"/>
</dbReference>
<dbReference type="PANTHER" id="PTHR30383">
    <property type="entry name" value="THIOESTERASE 1/PROTEASE 1/LYSOPHOSPHOLIPASE L1"/>
    <property type="match status" value="1"/>
</dbReference>
<reference evidence="2" key="1">
    <citation type="submission" date="2018-06" db="EMBL/GenBank/DDBJ databases">
        <authorList>
            <person name="Zhirakovskaya E."/>
        </authorList>
    </citation>
    <scope>NUCLEOTIDE SEQUENCE</scope>
</reference>
<dbReference type="EC" id="3.1.1.2" evidence="2"/>
<feature type="domain" description="SGNH hydrolase-type esterase" evidence="1">
    <location>
        <begin position="4"/>
        <end position="145"/>
    </location>
</feature>
<dbReference type="InterPro" id="IPR036514">
    <property type="entry name" value="SGNH_hydro_sf"/>
</dbReference>
<name>A0A3B0ZBE8_9ZZZZ</name>
<protein>
    <submittedName>
        <fullName evidence="2">Arylesterase</fullName>
        <ecNumber evidence="2">3.1.1.2</ecNumber>
    </submittedName>
</protein>
<dbReference type="InterPro" id="IPR051532">
    <property type="entry name" value="Ester_Hydrolysis_Enzymes"/>
</dbReference>
<dbReference type="EMBL" id="UOFQ01000007">
    <property type="protein sequence ID" value="VAW84852.1"/>
    <property type="molecule type" value="Genomic_DNA"/>
</dbReference>
<dbReference type="InterPro" id="IPR013830">
    <property type="entry name" value="SGNH_hydro"/>
</dbReference>
<dbReference type="Pfam" id="PF13472">
    <property type="entry name" value="Lipase_GDSL_2"/>
    <property type="match status" value="1"/>
</dbReference>
<dbReference type="GO" id="GO:0004064">
    <property type="term" value="F:arylesterase activity"/>
    <property type="evidence" value="ECO:0007669"/>
    <property type="project" value="UniProtKB-EC"/>
</dbReference>
<dbReference type="CDD" id="cd01822">
    <property type="entry name" value="Lysophospholipase_L1_like"/>
    <property type="match status" value="1"/>
</dbReference>
<keyword evidence="2" id="KW-0378">Hydrolase</keyword>
<dbReference type="SUPFAM" id="SSF52266">
    <property type="entry name" value="SGNH hydrolase"/>
    <property type="match status" value="1"/>
</dbReference>
<sequence length="169" mass="18473">MTQKEGWVNLLAIKIKQAALPYRIVNTSISGETTHGALARFSAIISAHQPTIIIIALGGNDGLRGMPLKAMKQNLASMIKSAQSANADVLLAGMQLPPNYGRTFTQKFSNSYQQLADEYNVALLPFLLKGMDQDLTLFQPDGIHPLNSAQPIILDNVWRHLLPLLTAPQ</sequence>
<proteinExistence type="predicted"/>